<dbReference type="Gene3D" id="3.20.20.70">
    <property type="entry name" value="Aldolase class I"/>
    <property type="match status" value="1"/>
</dbReference>
<evidence type="ECO:0000256" key="6">
    <source>
        <dbReference type="ARBA" id="ARBA00032755"/>
    </source>
</evidence>
<organism evidence="8">
    <name type="scientific">hydrothermal vent metagenome</name>
    <dbReference type="NCBI Taxonomy" id="652676"/>
    <lineage>
        <taxon>unclassified sequences</taxon>
        <taxon>metagenomes</taxon>
        <taxon>ecological metagenomes</taxon>
    </lineage>
</organism>
<evidence type="ECO:0000256" key="3">
    <source>
        <dbReference type="ARBA" id="ARBA00022490"/>
    </source>
</evidence>
<dbReference type="PIRSF" id="PIRSF001357">
    <property type="entry name" value="DeoC"/>
    <property type="match status" value="1"/>
</dbReference>
<keyword evidence="5" id="KW-0704">Schiff base</keyword>
<gene>
    <name evidence="8" type="ORF">MGWOODY_Mmi1366</name>
</gene>
<dbReference type="InterPro" id="IPR011343">
    <property type="entry name" value="DeoC"/>
</dbReference>
<dbReference type="FunFam" id="3.20.20.70:FF:000044">
    <property type="entry name" value="Deoxyribose-phosphate aldolase"/>
    <property type="match status" value="1"/>
</dbReference>
<comment type="catalytic activity">
    <reaction evidence="7">
        <text>2-deoxy-D-ribose 5-phosphate = D-glyceraldehyde 3-phosphate + acetaldehyde</text>
        <dbReference type="Rhea" id="RHEA:12821"/>
        <dbReference type="ChEBI" id="CHEBI:15343"/>
        <dbReference type="ChEBI" id="CHEBI:59776"/>
        <dbReference type="ChEBI" id="CHEBI:62877"/>
        <dbReference type="EC" id="4.1.2.4"/>
    </reaction>
</comment>
<evidence type="ECO:0000256" key="2">
    <source>
        <dbReference type="ARBA" id="ARBA00012515"/>
    </source>
</evidence>
<dbReference type="HAMAP" id="MF_00114">
    <property type="entry name" value="DeoC_type1"/>
    <property type="match status" value="1"/>
</dbReference>
<protein>
    <recommendedName>
        <fullName evidence="2">deoxyribose-phosphate aldolase</fullName>
        <ecNumber evidence="2">4.1.2.4</ecNumber>
    </recommendedName>
    <alternativeName>
        <fullName evidence="6">2-deoxy-D-ribose 5-phosphate aldolase</fullName>
    </alternativeName>
</protein>
<comment type="similarity">
    <text evidence="1">Belongs to the DeoC/FbaB aldolase family. DeoC type 1 subfamily.</text>
</comment>
<evidence type="ECO:0000256" key="5">
    <source>
        <dbReference type="ARBA" id="ARBA00023270"/>
    </source>
</evidence>
<evidence type="ECO:0000256" key="4">
    <source>
        <dbReference type="ARBA" id="ARBA00023239"/>
    </source>
</evidence>
<keyword evidence="4 8" id="KW-0456">Lyase</keyword>
<dbReference type="GO" id="GO:0009264">
    <property type="term" value="P:deoxyribonucleotide catabolic process"/>
    <property type="evidence" value="ECO:0007669"/>
    <property type="project" value="InterPro"/>
</dbReference>
<dbReference type="InterPro" id="IPR028581">
    <property type="entry name" value="DeoC_typeI"/>
</dbReference>
<dbReference type="GO" id="GO:0005737">
    <property type="term" value="C:cytoplasm"/>
    <property type="evidence" value="ECO:0007669"/>
    <property type="project" value="InterPro"/>
</dbReference>
<dbReference type="EC" id="4.1.2.4" evidence="2"/>
<dbReference type="SMART" id="SM01133">
    <property type="entry name" value="DeoC"/>
    <property type="match status" value="1"/>
</dbReference>
<evidence type="ECO:0000256" key="1">
    <source>
        <dbReference type="ARBA" id="ARBA00010936"/>
    </source>
</evidence>
<dbReference type="PANTHER" id="PTHR10889">
    <property type="entry name" value="DEOXYRIBOSE-PHOSPHATE ALDOLASE"/>
    <property type="match status" value="1"/>
</dbReference>
<dbReference type="SUPFAM" id="SSF51569">
    <property type="entry name" value="Aldolase"/>
    <property type="match status" value="1"/>
</dbReference>
<dbReference type="AlphaFoldDB" id="A0A160VGC1"/>
<dbReference type="NCBIfam" id="TIGR00126">
    <property type="entry name" value="deoC"/>
    <property type="match status" value="1"/>
</dbReference>
<dbReference type="PANTHER" id="PTHR10889:SF1">
    <property type="entry name" value="DEOXYRIBOSE-PHOSPHATE ALDOLASE"/>
    <property type="match status" value="1"/>
</dbReference>
<dbReference type="Pfam" id="PF01791">
    <property type="entry name" value="DeoC"/>
    <property type="match status" value="1"/>
</dbReference>
<proteinExistence type="inferred from homology"/>
<name>A0A160VGC1_9ZZZZ</name>
<dbReference type="InterPro" id="IPR013785">
    <property type="entry name" value="Aldolase_TIM"/>
</dbReference>
<dbReference type="EMBL" id="FAXC01000164">
    <property type="protein sequence ID" value="CUV09039.1"/>
    <property type="molecule type" value="Genomic_DNA"/>
</dbReference>
<sequence>MDSQASLKLASLIDHTLLKPNASGPDHMALCEQAKVWNFRTVCVYPQFVELCTNELEESATEVCTVIDFPGGLGDLERNVDDVGMITSEGAMEIDLVMDMDAFRHGNYEKVAAGIYSVVEAAEGRIVKVIIESCLWNSIQIKTACEIVRDAKAQFVKTSTGFSKHGASVEHVKLIRETVGDIFGVKASGGIKSFQDAVAMIQAGANRIGTSSGVEIMNVSNAS</sequence>
<dbReference type="GO" id="GO:0004139">
    <property type="term" value="F:deoxyribose-phosphate aldolase activity"/>
    <property type="evidence" value="ECO:0007669"/>
    <property type="project" value="UniProtKB-EC"/>
</dbReference>
<dbReference type="GO" id="GO:0016052">
    <property type="term" value="P:carbohydrate catabolic process"/>
    <property type="evidence" value="ECO:0007669"/>
    <property type="project" value="TreeGrafter"/>
</dbReference>
<dbReference type="CDD" id="cd00959">
    <property type="entry name" value="DeoC"/>
    <property type="match status" value="1"/>
</dbReference>
<reference evidence="8" key="1">
    <citation type="submission" date="2015-10" db="EMBL/GenBank/DDBJ databases">
        <authorList>
            <person name="Gilbert D.G."/>
        </authorList>
    </citation>
    <scope>NUCLEOTIDE SEQUENCE</scope>
</reference>
<evidence type="ECO:0000256" key="7">
    <source>
        <dbReference type="ARBA" id="ARBA00048791"/>
    </source>
</evidence>
<evidence type="ECO:0000313" key="8">
    <source>
        <dbReference type="EMBL" id="CUV09039.1"/>
    </source>
</evidence>
<keyword evidence="3" id="KW-0963">Cytoplasm</keyword>
<dbReference type="InterPro" id="IPR002915">
    <property type="entry name" value="DeoC/FbaB/LacD_aldolase"/>
</dbReference>
<accession>A0A160VGC1</accession>